<dbReference type="SMART" id="SM00066">
    <property type="entry name" value="GAL4"/>
    <property type="match status" value="1"/>
</dbReference>
<comment type="caution">
    <text evidence="3">The sequence shown here is derived from an EMBL/GenBank/DDBJ whole genome shotgun (WGS) entry which is preliminary data.</text>
</comment>
<sequence length="448" mass="50786">MVGVPGRSKGCITCRTRRKGCDLQRPTCGQCTKAGLTCAGYSTPPTFVISTPTSRQAGYRVTTPNTRSSGLWDCIARNQVFSDITNPRLLTRPEEERRCIDLFWEAYFPSGKPIPSDSARSYTCTWTEVARNLYRDDDALRYALWANCLLLTGKRHGVEWILRESSRVYGKALTLLRGALERSSGTNTRVHVATVKLLSMFEALSQRRENTVKDPQSRDWQRHNFGELALIISGTPAAHMTGEAHYVFADERVEMALSALLERRRLPLDGPEWKTLPWQVIPKDLKDVLVDVLIDMPGLVEEFDRMRLCYDLEIREVLQARLLAKCWEHDCRLLEWLRLLQPFANHDSQQSKPKDLVIHVAQVHGMSLFWVTGLVLYSTLRMLSKPETILPSRTDPILHAHHLVDAITILLHADSGLYGVQSAMLIIEVGLEALKKSWENGLERLGSP</sequence>
<dbReference type="AlphaFoldDB" id="A0AAJ0B5C8"/>
<dbReference type="GO" id="GO:0008270">
    <property type="term" value="F:zinc ion binding"/>
    <property type="evidence" value="ECO:0007669"/>
    <property type="project" value="InterPro"/>
</dbReference>
<dbReference type="PROSITE" id="PS00463">
    <property type="entry name" value="ZN2_CY6_FUNGAL_1"/>
    <property type="match status" value="1"/>
</dbReference>
<dbReference type="PANTHER" id="PTHR38111:SF11">
    <property type="entry name" value="TRANSCRIPTION FACTOR DOMAIN-CONTAINING PROTEIN-RELATED"/>
    <property type="match status" value="1"/>
</dbReference>
<dbReference type="InterPro" id="IPR036864">
    <property type="entry name" value="Zn2-C6_fun-type_DNA-bd_sf"/>
</dbReference>
<protein>
    <submittedName>
        <fullName evidence="3">Sterigmatocystin biosynthesis regulatory protein</fullName>
    </submittedName>
</protein>
<evidence type="ECO:0000256" key="1">
    <source>
        <dbReference type="ARBA" id="ARBA00023242"/>
    </source>
</evidence>
<keyword evidence="1" id="KW-0539">Nucleus</keyword>
<accession>A0AAJ0B5C8</accession>
<dbReference type="EMBL" id="MU839840">
    <property type="protein sequence ID" value="KAK1751951.1"/>
    <property type="molecule type" value="Genomic_DNA"/>
</dbReference>
<dbReference type="InterPro" id="IPR001138">
    <property type="entry name" value="Zn2Cys6_DnaBD"/>
</dbReference>
<dbReference type="PANTHER" id="PTHR38111">
    <property type="entry name" value="ZN(2)-C6 FUNGAL-TYPE DOMAIN-CONTAINING PROTEIN-RELATED"/>
    <property type="match status" value="1"/>
</dbReference>
<evidence type="ECO:0000313" key="3">
    <source>
        <dbReference type="EMBL" id="KAK1751951.1"/>
    </source>
</evidence>
<name>A0AAJ0B5C8_9PEZI</name>
<dbReference type="GO" id="GO:0000981">
    <property type="term" value="F:DNA-binding transcription factor activity, RNA polymerase II-specific"/>
    <property type="evidence" value="ECO:0007669"/>
    <property type="project" value="InterPro"/>
</dbReference>
<keyword evidence="4" id="KW-1185">Reference proteome</keyword>
<feature type="domain" description="Zn(2)-C6 fungal-type" evidence="2">
    <location>
        <begin position="10"/>
        <end position="38"/>
    </location>
</feature>
<dbReference type="CDD" id="cd00067">
    <property type="entry name" value="GAL4"/>
    <property type="match status" value="1"/>
</dbReference>
<gene>
    <name evidence="3" type="ORF">QBC47DRAFT_454145</name>
</gene>
<dbReference type="Gene3D" id="4.10.240.10">
    <property type="entry name" value="Zn(2)-C6 fungal-type DNA-binding domain"/>
    <property type="match status" value="1"/>
</dbReference>
<evidence type="ECO:0000259" key="2">
    <source>
        <dbReference type="PROSITE" id="PS50048"/>
    </source>
</evidence>
<dbReference type="PROSITE" id="PS50048">
    <property type="entry name" value="ZN2_CY6_FUNGAL_2"/>
    <property type="match status" value="1"/>
</dbReference>
<dbReference type="Pfam" id="PF00172">
    <property type="entry name" value="Zn_clus"/>
    <property type="match status" value="1"/>
</dbReference>
<dbReference type="InterPro" id="IPR053178">
    <property type="entry name" value="Osmoadaptation_assoc"/>
</dbReference>
<evidence type="ECO:0000313" key="4">
    <source>
        <dbReference type="Proteomes" id="UP001239445"/>
    </source>
</evidence>
<reference evidence="3" key="1">
    <citation type="submission" date="2023-06" db="EMBL/GenBank/DDBJ databases">
        <title>Genome-scale phylogeny and comparative genomics of the fungal order Sordariales.</title>
        <authorList>
            <consortium name="Lawrence Berkeley National Laboratory"/>
            <person name="Hensen N."/>
            <person name="Bonometti L."/>
            <person name="Westerberg I."/>
            <person name="Brannstrom I.O."/>
            <person name="Guillou S."/>
            <person name="Cros-Aarteil S."/>
            <person name="Calhoun S."/>
            <person name="Haridas S."/>
            <person name="Kuo A."/>
            <person name="Mondo S."/>
            <person name="Pangilinan J."/>
            <person name="Riley R."/>
            <person name="Labutti K."/>
            <person name="Andreopoulos B."/>
            <person name="Lipzen A."/>
            <person name="Chen C."/>
            <person name="Yanf M."/>
            <person name="Daum C."/>
            <person name="Ng V."/>
            <person name="Clum A."/>
            <person name="Steindorff A."/>
            <person name="Ohm R."/>
            <person name="Martin F."/>
            <person name="Silar P."/>
            <person name="Natvig D."/>
            <person name="Lalanne C."/>
            <person name="Gautier V."/>
            <person name="Ament-Velasquez S.L."/>
            <person name="Kruys A."/>
            <person name="Hutchinson M.I."/>
            <person name="Powell A.J."/>
            <person name="Barry K."/>
            <person name="Miller A.N."/>
            <person name="Grigoriev I.V."/>
            <person name="Debuchy R."/>
            <person name="Gladieux P."/>
            <person name="Thoren M.H."/>
            <person name="Johannesson H."/>
        </authorList>
    </citation>
    <scope>NUCLEOTIDE SEQUENCE</scope>
    <source>
        <strain evidence="3">PSN4</strain>
    </source>
</reference>
<dbReference type="SUPFAM" id="SSF57701">
    <property type="entry name" value="Zn2/Cys6 DNA-binding domain"/>
    <property type="match status" value="1"/>
</dbReference>
<dbReference type="Proteomes" id="UP001239445">
    <property type="component" value="Unassembled WGS sequence"/>
</dbReference>
<proteinExistence type="predicted"/>
<organism evidence="3 4">
    <name type="scientific">Echria macrotheca</name>
    <dbReference type="NCBI Taxonomy" id="438768"/>
    <lineage>
        <taxon>Eukaryota</taxon>
        <taxon>Fungi</taxon>
        <taxon>Dikarya</taxon>
        <taxon>Ascomycota</taxon>
        <taxon>Pezizomycotina</taxon>
        <taxon>Sordariomycetes</taxon>
        <taxon>Sordariomycetidae</taxon>
        <taxon>Sordariales</taxon>
        <taxon>Schizotheciaceae</taxon>
        <taxon>Echria</taxon>
    </lineage>
</organism>